<evidence type="ECO:0000259" key="2">
    <source>
        <dbReference type="Pfam" id="PF00156"/>
    </source>
</evidence>
<dbReference type="PANTHER" id="PTHR47505">
    <property type="entry name" value="DNA UTILIZATION PROTEIN YHGH"/>
    <property type="match status" value="1"/>
</dbReference>
<accession>A0A210S080</accession>
<dbReference type="Pfam" id="PF00156">
    <property type="entry name" value="Pribosyltran"/>
    <property type="match status" value="1"/>
</dbReference>
<evidence type="ECO:0000256" key="1">
    <source>
        <dbReference type="ARBA" id="ARBA00008007"/>
    </source>
</evidence>
<protein>
    <submittedName>
        <fullName evidence="4">Phosphoribosyltransferase</fullName>
    </submittedName>
</protein>
<comment type="similarity">
    <text evidence="1">Belongs to the ComF/GntX family.</text>
</comment>
<feature type="domain" description="Phosphoribosyltransferase" evidence="2">
    <location>
        <begin position="199"/>
        <end position="241"/>
    </location>
</feature>
<dbReference type="Pfam" id="PF18912">
    <property type="entry name" value="DZR_2"/>
    <property type="match status" value="1"/>
</dbReference>
<dbReference type="RefSeq" id="WP_087908646.1">
    <property type="nucleotide sequence ID" value="NZ_NAIA01000001.1"/>
</dbReference>
<evidence type="ECO:0000313" key="5">
    <source>
        <dbReference type="Proteomes" id="UP000196880"/>
    </source>
</evidence>
<evidence type="ECO:0000313" key="4">
    <source>
        <dbReference type="EMBL" id="OWF66622.1"/>
    </source>
</evidence>
<keyword evidence="4" id="KW-0328">Glycosyltransferase</keyword>
<evidence type="ECO:0000259" key="3">
    <source>
        <dbReference type="Pfam" id="PF18912"/>
    </source>
</evidence>
<dbReference type="OrthoDB" id="9793412at2"/>
<feature type="domain" description="Double zinc ribbon" evidence="3">
    <location>
        <begin position="13"/>
        <end position="70"/>
    </location>
</feature>
<dbReference type="PANTHER" id="PTHR47505:SF1">
    <property type="entry name" value="DNA UTILIZATION PROTEIN YHGH"/>
    <property type="match status" value="1"/>
</dbReference>
<reference evidence="4 5" key="1">
    <citation type="submission" date="2017-03" db="EMBL/GenBank/DDBJ databases">
        <title>New species Polynucleobacter sp. MWH-EgelM1-30-B4.</title>
        <authorList>
            <person name="Hahn M.W."/>
        </authorList>
    </citation>
    <scope>NUCLEOTIDE SEQUENCE [LARGE SCALE GENOMIC DNA]</scope>
    <source>
        <strain evidence="4 5">MWH-EgelM1-30-B4</strain>
    </source>
</reference>
<name>A0A210S080_9BURK</name>
<keyword evidence="4" id="KW-0808">Transferase</keyword>
<dbReference type="Gene3D" id="3.40.50.2020">
    <property type="match status" value="1"/>
</dbReference>
<dbReference type="Proteomes" id="UP000196880">
    <property type="component" value="Unassembled WGS sequence"/>
</dbReference>
<dbReference type="GO" id="GO:0016757">
    <property type="term" value="F:glycosyltransferase activity"/>
    <property type="evidence" value="ECO:0007669"/>
    <property type="project" value="UniProtKB-KW"/>
</dbReference>
<keyword evidence="5" id="KW-1185">Reference proteome</keyword>
<dbReference type="InterPro" id="IPR051910">
    <property type="entry name" value="ComF/GntX_DNA_util-trans"/>
</dbReference>
<dbReference type="CDD" id="cd06223">
    <property type="entry name" value="PRTases_typeI"/>
    <property type="match status" value="1"/>
</dbReference>
<dbReference type="SUPFAM" id="SSF53271">
    <property type="entry name" value="PRTase-like"/>
    <property type="match status" value="1"/>
</dbReference>
<gene>
    <name evidence="4" type="ORF">B6A14_01175</name>
</gene>
<comment type="caution">
    <text evidence="4">The sequence shown here is derived from an EMBL/GenBank/DDBJ whole genome shotgun (WGS) entry which is preliminary data.</text>
</comment>
<sequence>MRFLEKIFQSISQQLLPSACIVCERHQQNSICEPCLQSLKADSLFNYECCYQCGISLDKSELADQYCKQCKIDPPHFDETYCLDRYEGKLQNAIHELKYHQRLAYAYGLANVWNETFSEQLKAIHANYLLPVPLSTQKLSARGFNQSWEIARRIDCQSTIQKLPYALKREHNEYQQAGGGLDTRRLAIQGVFYIEVGFAEILRGQRVIVFDDVMTSGATLNEIARVLKDNGVSHVINWVVLRTAKVPHV</sequence>
<dbReference type="InterPro" id="IPR044005">
    <property type="entry name" value="DZR_2"/>
</dbReference>
<dbReference type="EMBL" id="NAIA01000001">
    <property type="protein sequence ID" value="OWF66622.1"/>
    <property type="molecule type" value="Genomic_DNA"/>
</dbReference>
<dbReference type="InterPro" id="IPR029057">
    <property type="entry name" value="PRTase-like"/>
</dbReference>
<proteinExistence type="inferred from homology"/>
<dbReference type="InterPro" id="IPR000836">
    <property type="entry name" value="PRTase_dom"/>
</dbReference>
<organism evidence="4 5">
    <name type="scientific">Polynucleobacter hirudinilacicola</name>
    <dbReference type="NCBI Taxonomy" id="1743166"/>
    <lineage>
        <taxon>Bacteria</taxon>
        <taxon>Pseudomonadati</taxon>
        <taxon>Pseudomonadota</taxon>
        <taxon>Betaproteobacteria</taxon>
        <taxon>Burkholderiales</taxon>
        <taxon>Burkholderiaceae</taxon>
        <taxon>Polynucleobacter</taxon>
    </lineage>
</organism>
<dbReference type="AlphaFoldDB" id="A0A210S080"/>